<dbReference type="InterPro" id="IPR000943">
    <property type="entry name" value="RNA_pol_sigma70"/>
</dbReference>
<dbReference type="InterPro" id="IPR001387">
    <property type="entry name" value="Cro/C1-type_HTH"/>
</dbReference>
<reference evidence="9 10" key="1">
    <citation type="submission" date="2018-05" db="EMBL/GenBank/DDBJ databases">
        <title>Genomic Encyclopedia of Type Strains, Phase IV (KMG-IV): sequencing the most valuable type-strain genomes for metagenomic binning, comparative biology and taxonomic classification.</title>
        <authorList>
            <person name="Goeker M."/>
        </authorList>
    </citation>
    <scope>NUCLEOTIDE SEQUENCE [LARGE SCALE GENOMIC DNA]</scope>
    <source>
        <strain evidence="9 10">JC118</strain>
    </source>
</reference>
<dbReference type="EMBL" id="QJKH01000013">
    <property type="protein sequence ID" value="PXX76915.1"/>
    <property type="molecule type" value="Genomic_DNA"/>
</dbReference>
<dbReference type="PRINTS" id="PR00046">
    <property type="entry name" value="SIGMA70FCT"/>
</dbReference>
<evidence type="ECO:0000256" key="1">
    <source>
        <dbReference type="ARBA" id="ARBA00007788"/>
    </source>
</evidence>
<dbReference type="Proteomes" id="UP001276902">
    <property type="component" value="Unassembled WGS sequence"/>
</dbReference>
<name>A0A318KM31_9FIRM</name>
<dbReference type="PROSITE" id="PS00715">
    <property type="entry name" value="SIGMA70_1"/>
    <property type="match status" value="1"/>
</dbReference>
<dbReference type="Pfam" id="PF04542">
    <property type="entry name" value="Sigma70_r2"/>
    <property type="match status" value="1"/>
</dbReference>
<keyword evidence="10" id="KW-1185">Reference proteome</keyword>
<evidence type="ECO:0000256" key="3">
    <source>
        <dbReference type="ARBA" id="ARBA00023015"/>
    </source>
</evidence>
<dbReference type="GO" id="GO:0003677">
    <property type="term" value="F:DNA binding"/>
    <property type="evidence" value="ECO:0007669"/>
    <property type="project" value="UniProtKB-KW"/>
</dbReference>
<dbReference type="PROSITE" id="PS50943">
    <property type="entry name" value="HTH_CROC1"/>
    <property type="match status" value="1"/>
</dbReference>
<comment type="caution">
    <text evidence="9">The sequence shown here is derived from an EMBL/GenBank/DDBJ whole genome shotgun (WGS) entry which is preliminary data.</text>
</comment>
<dbReference type="AlphaFoldDB" id="A0A318KM31"/>
<dbReference type="EMBL" id="JALDAW010000011">
    <property type="protein sequence ID" value="MDY5168048.1"/>
    <property type="molecule type" value="Genomic_DNA"/>
</dbReference>
<keyword evidence="2" id="KW-0749">Sporulation</keyword>
<dbReference type="CDD" id="cd06171">
    <property type="entry name" value="Sigma70_r4"/>
    <property type="match status" value="1"/>
</dbReference>
<evidence type="ECO:0000313" key="8">
    <source>
        <dbReference type="EMBL" id="MDY5168048.1"/>
    </source>
</evidence>
<dbReference type="SUPFAM" id="SSF88946">
    <property type="entry name" value="Sigma2 domain of RNA polymerase sigma factors"/>
    <property type="match status" value="1"/>
</dbReference>
<evidence type="ECO:0000313" key="9">
    <source>
        <dbReference type="EMBL" id="PXX76915.1"/>
    </source>
</evidence>
<reference evidence="8" key="2">
    <citation type="submission" date="2022-03" db="EMBL/GenBank/DDBJ databases">
        <title>First case of bacteraemia caused by Dielma fastidiosa in a patient hospitalised with diverticulitis.</title>
        <authorList>
            <person name="Forman-Ankjaer B."/>
            <person name="Hvid-Jensen F."/>
            <person name="Kobel C.M."/>
            <person name="Greve T."/>
        </authorList>
    </citation>
    <scope>NUCLEOTIDE SEQUENCE</scope>
    <source>
        <strain evidence="8">AUH_DF_2021</strain>
    </source>
</reference>
<dbReference type="Proteomes" id="UP000247612">
    <property type="component" value="Unassembled WGS sequence"/>
</dbReference>
<dbReference type="GO" id="GO:0006352">
    <property type="term" value="P:DNA-templated transcription initiation"/>
    <property type="evidence" value="ECO:0007669"/>
    <property type="project" value="InterPro"/>
</dbReference>
<dbReference type="InterPro" id="IPR013324">
    <property type="entry name" value="RNA_pol_sigma_r3/r4-like"/>
</dbReference>
<comment type="similarity">
    <text evidence="1">Belongs to the sigma-70 factor family.</text>
</comment>
<feature type="domain" description="HTH cro/C1-type" evidence="7">
    <location>
        <begin position="207"/>
        <end position="237"/>
    </location>
</feature>
<evidence type="ECO:0000256" key="4">
    <source>
        <dbReference type="ARBA" id="ARBA00023082"/>
    </source>
</evidence>
<dbReference type="GO" id="GO:0030435">
    <property type="term" value="P:sporulation resulting in formation of a cellular spore"/>
    <property type="evidence" value="ECO:0007669"/>
    <property type="project" value="UniProtKB-KW"/>
</dbReference>
<evidence type="ECO:0000313" key="10">
    <source>
        <dbReference type="Proteomes" id="UP000247612"/>
    </source>
</evidence>
<dbReference type="Pfam" id="PF04545">
    <property type="entry name" value="Sigma70_r4"/>
    <property type="match status" value="1"/>
</dbReference>
<sequence length="250" mass="28651">MLSRNSSTNPLTTLDNEALIKAAHEGNEAAKEAFVEKNQGLVYSCIQRFVSKKISREDLFQIGCVGLMKALNNFDLSMNVQFSTYAVPIIFGEIKRFFRDDGSMRISRSLKEGFLVMVKVKDELFQKLNREPTYSEIAAASGYDVSDVLLAFDANQFIYSLDEPIYEKDGNSLYLEDKISDREVSDITLRCAMQKEIKALDARDQLLIHYRYECGLKQDEIARKLNISQVQVSRLEKKILKQLKERFVSD</sequence>
<gene>
    <name evidence="9" type="ORF">DES51_113110</name>
    <name evidence="8" type="ORF">MQE39_07955</name>
</gene>
<keyword evidence="4" id="KW-0731">Sigma factor</keyword>
<dbReference type="Pfam" id="PF04539">
    <property type="entry name" value="Sigma70_r3"/>
    <property type="match status" value="1"/>
</dbReference>
<evidence type="ECO:0000256" key="5">
    <source>
        <dbReference type="ARBA" id="ARBA00023125"/>
    </source>
</evidence>
<evidence type="ECO:0000256" key="6">
    <source>
        <dbReference type="ARBA" id="ARBA00023163"/>
    </source>
</evidence>
<dbReference type="InterPro" id="IPR013325">
    <property type="entry name" value="RNA_pol_sigma_r2"/>
</dbReference>
<evidence type="ECO:0000256" key="2">
    <source>
        <dbReference type="ARBA" id="ARBA00022969"/>
    </source>
</evidence>
<organism evidence="9 10">
    <name type="scientific">Dielma fastidiosa</name>
    <dbReference type="NCBI Taxonomy" id="1034346"/>
    <lineage>
        <taxon>Bacteria</taxon>
        <taxon>Bacillati</taxon>
        <taxon>Bacillota</taxon>
        <taxon>Erysipelotrichia</taxon>
        <taxon>Erysipelotrichales</taxon>
        <taxon>Erysipelotrichaceae</taxon>
        <taxon>Dielma</taxon>
    </lineage>
</organism>
<evidence type="ECO:0000259" key="7">
    <source>
        <dbReference type="PROSITE" id="PS50943"/>
    </source>
</evidence>
<dbReference type="InterPro" id="IPR007630">
    <property type="entry name" value="RNA_pol_sigma70_r4"/>
</dbReference>
<keyword evidence="3" id="KW-0805">Transcription regulation</keyword>
<dbReference type="Gene3D" id="1.20.120.1810">
    <property type="match status" value="1"/>
</dbReference>
<dbReference type="InterPro" id="IPR007627">
    <property type="entry name" value="RNA_pol_sigma70_r2"/>
</dbReference>
<dbReference type="NCBIfam" id="TIGR02937">
    <property type="entry name" value="sigma70-ECF"/>
    <property type="match status" value="1"/>
</dbReference>
<dbReference type="RefSeq" id="WP_022939699.1">
    <property type="nucleotide sequence ID" value="NZ_BAABZA010000001.1"/>
</dbReference>
<dbReference type="InterPro" id="IPR014284">
    <property type="entry name" value="RNA_pol_sigma-70_dom"/>
</dbReference>
<proteinExistence type="inferred from homology"/>
<keyword evidence="6" id="KW-0804">Transcription</keyword>
<dbReference type="PANTHER" id="PTHR30385">
    <property type="entry name" value="SIGMA FACTOR F FLAGELLAR"/>
    <property type="match status" value="1"/>
</dbReference>
<dbReference type="GeneID" id="94439208"/>
<dbReference type="PANTHER" id="PTHR30385:SF4">
    <property type="entry name" value="RNA POLYMERASE SIGMA-E FACTOR"/>
    <property type="match status" value="1"/>
</dbReference>
<dbReference type="GO" id="GO:0016987">
    <property type="term" value="F:sigma factor activity"/>
    <property type="evidence" value="ECO:0007669"/>
    <property type="project" value="UniProtKB-KW"/>
</dbReference>
<dbReference type="SUPFAM" id="SSF88659">
    <property type="entry name" value="Sigma3 and sigma4 domains of RNA polymerase sigma factors"/>
    <property type="match status" value="2"/>
</dbReference>
<keyword evidence="5" id="KW-0238">DNA-binding</keyword>
<dbReference type="Gene3D" id="1.20.140.160">
    <property type="match status" value="1"/>
</dbReference>
<dbReference type="InterPro" id="IPR007624">
    <property type="entry name" value="RNA_pol_sigma70_r3"/>
</dbReference>
<protein>
    <submittedName>
        <fullName evidence="9">RNA polymerase sigma (RpoX/SigF) subunit</fullName>
    </submittedName>
    <submittedName>
        <fullName evidence="8">Sigma-70 family RNA polymerase sigma factor</fullName>
    </submittedName>
</protein>
<accession>A0A318KM31</accession>
<dbReference type="STRING" id="1034346.GCA_000313565_03420"/>